<dbReference type="Proteomes" id="UP000245591">
    <property type="component" value="Unassembled WGS sequence"/>
</dbReference>
<proteinExistence type="predicted"/>
<gene>
    <name evidence="2" type="ORF">BB558_003449</name>
</gene>
<reference evidence="2 3" key="1">
    <citation type="journal article" date="2018" name="MBio">
        <title>Comparative Genomics Reveals the Core Gene Toolbox for the Fungus-Insect Symbiosis.</title>
        <authorList>
            <person name="Wang Y."/>
            <person name="Stata M."/>
            <person name="Wang W."/>
            <person name="Stajich J.E."/>
            <person name="White M.M."/>
            <person name="Moncalvo J.M."/>
        </authorList>
    </citation>
    <scope>NUCLEOTIDE SEQUENCE [LARGE SCALE GENOMIC DNA]</scope>
    <source>
        <strain evidence="2 3">AUS-126-30</strain>
    </source>
</reference>
<dbReference type="EMBL" id="MBFU01000331">
    <property type="protein sequence ID" value="PWA00519.1"/>
    <property type="molecule type" value="Genomic_DNA"/>
</dbReference>
<evidence type="ECO:0000256" key="1">
    <source>
        <dbReference type="SAM" id="SignalP"/>
    </source>
</evidence>
<organism evidence="2 3">
    <name type="scientific">Smittium angustum</name>
    <dbReference type="NCBI Taxonomy" id="133377"/>
    <lineage>
        <taxon>Eukaryota</taxon>
        <taxon>Fungi</taxon>
        <taxon>Fungi incertae sedis</taxon>
        <taxon>Zoopagomycota</taxon>
        <taxon>Kickxellomycotina</taxon>
        <taxon>Harpellomycetes</taxon>
        <taxon>Harpellales</taxon>
        <taxon>Legeriomycetaceae</taxon>
        <taxon>Smittium</taxon>
    </lineage>
</organism>
<dbReference type="AlphaFoldDB" id="A0A2U1J676"/>
<feature type="non-terminal residue" evidence="2">
    <location>
        <position position="67"/>
    </location>
</feature>
<evidence type="ECO:0000313" key="3">
    <source>
        <dbReference type="Proteomes" id="UP000245591"/>
    </source>
</evidence>
<keyword evidence="1" id="KW-0732">Signal</keyword>
<evidence type="ECO:0000313" key="2">
    <source>
        <dbReference type="EMBL" id="PWA00519.1"/>
    </source>
</evidence>
<feature type="chain" id="PRO_5015718236" evidence="1">
    <location>
        <begin position="20"/>
        <end position="67"/>
    </location>
</feature>
<feature type="signal peptide" evidence="1">
    <location>
        <begin position="1"/>
        <end position="19"/>
    </location>
</feature>
<name>A0A2U1J676_SMIAN</name>
<protein>
    <submittedName>
        <fullName evidence="2">Uncharacterized protein</fullName>
    </submittedName>
</protein>
<keyword evidence="3" id="KW-1185">Reference proteome</keyword>
<comment type="caution">
    <text evidence="2">The sequence shown here is derived from an EMBL/GenBank/DDBJ whole genome shotgun (WGS) entry which is preliminary data.</text>
</comment>
<accession>A0A2U1J676</accession>
<sequence>MFIKSISLVVFSLASLTLGQVCSNNGAERCLKANGVDTGYVRCENGVETTYNCASDEFCYGNGLSGI</sequence>